<feature type="domain" description="Sequence-variable mosaic (SVM) signal sequence" evidence="1">
    <location>
        <begin position="1"/>
        <end position="28"/>
    </location>
</feature>
<name>A0ABY7BR31_9MOLU</name>
<gene>
    <name evidence="2" type="ORF">RS022_02340</name>
</gene>
<dbReference type="Proteomes" id="UP001164727">
    <property type="component" value="Chromosome"/>
</dbReference>
<accession>A0ABY7BR31</accession>
<dbReference type="Pfam" id="PF12113">
    <property type="entry name" value="SVM_signal"/>
    <property type="match status" value="1"/>
</dbReference>
<evidence type="ECO:0000259" key="1">
    <source>
        <dbReference type="Pfam" id="PF12113"/>
    </source>
</evidence>
<reference evidence="2 3" key="1">
    <citation type="journal article" date="2023" name="Microbiol. Resour. Announc.">
        <title>Complete Genome of 'Candidatus Phytoplasma rubi' RS, a Phytopathogenic Bacterium Associated with Rubus Stunt Disease.</title>
        <authorList>
            <person name="Duckeck D."/>
            <person name="Zubert C."/>
            <person name="Bohm J.W."/>
            <person name="Carminati G."/>
            <person name="Schneider B."/>
            <person name="Kube M."/>
        </authorList>
    </citation>
    <scope>NUCLEOTIDE SEQUENCE [LARGE SCALE GENOMIC DNA]</scope>
    <source>
        <strain evidence="2 3">RS</strain>
    </source>
</reference>
<sequence length="102" mass="12243">MLKLQNQFKIISICLFFLLGFFLIFNTKCLYALPGITLETQKIRLEERKNELKSQEILLSREPRNNANIERLCHVRTEIVKINMEIYMIMQQIQMRDIIQQP</sequence>
<evidence type="ECO:0000313" key="2">
    <source>
        <dbReference type="EMBL" id="WAN63197.1"/>
    </source>
</evidence>
<dbReference type="RefSeq" id="WP_268850038.1">
    <property type="nucleotide sequence ID" value="NZ_CP114006.1"/>
</dbReference>
<proteinExistence type="predicted"/>
<evidence type="ECO:0000313" key="3">
    <source>
        <dbReference type="Proteomes" id="UP001164727"/>
    </source>
</evidence>
<organism evidence="2 3">
    <name type="scientific">Candidatus Phytoplasma rubi</name>
    <dbReference type="NCBI Taxonomy" id="399025"/>
    <lineage>
        <taxon>Bacteria</taxon>
        <taxon>Bacillati</taxon>
        <taxon>Mycoplasmatota</taxon>
        <taxon>Mollicutes</taxon>
        <taxon>Acholeplasmatales</taxon>
        <taxon>Acholeplasmataceae</taxon>
        <taxon>Candidatus Phytoplasma</taxon>
        <taxon>16SrV (Elm yellows group)</taxon>
    </lineage>
</organism>
<dbReference type="EMBL" id="CP114006">
    <property type="protein sequence ID" value="WAN63197.1"/>
    <property type="molecule type" value="Genomic_DNA"/>
</dbReference>
<protein>
    <submittedName>
        <fullName evidence="2">SVM family protein, predicted signal peptide</fullName>
    </submittedName>
</protein>
<keyword evidence="3" id="KW-1185">Reference proteome</keyword>
<dbReference type="InterPro" id="IPR021970">
    <property type="entry name" value="SVM_signal"/>
</dbReference>